<keyword evidence="1" id="KW-0808">Transferase</keyword>
<proteinExistence type="predicted"/>
<dbReference type="Gene3D" id="3.40.630.30">
    <property type="match status" value="1"/>
</dbReference>
<dbReference type="InterPro" id="IPR000182">
    <property type="entry name" value="GNAT_dom"/>
</dbReference>
<dbReference type="PROSITE" id="PS51186">
    <property type="entry name" value="GNAT"/>
    <property type="match status" value="1"/>
</dbReference>
<dbReference type="PANTHER" id="PTHR43877:SF2">
    <property type="entry name" value="AMINOALKYLPHOSPHONATE N-ACETYLTRANSFERASE-RELATED"/>
    <property type="match status" value="1"/>
</dbReference>
<keyword evidence="2" id="KW-0012">Acyltransferase</keyword>
<organism evidence="4 5">
    <name type="scientific">Desmospora profundinema</name>
    <dbReference type="NCBI Taxonomy" id="1571184"/>
    <lineage>
        <taxon>Bacteria</taxon>
        <taxon>Bacillati</taxon>
        <taxon>Bacillota</taxon>
        <taxon>Bacilli</taxon>
        <taxon>Bacillales</taxon>
        <taxon>Thermoactinomycetaceae</taxon>
        <taxon>Desmospora</taxon>
    </lineage>
</organism>
<sequence>MEIRKLTPADAAHYRDLRLEALELHPEAFSSAPEDSDGKSLEEWKEELTSTPHRFVLGGFDDDGQLRGMVGFIRNEGRKVRHKGMIMEVFSSPAVRGKGLAKSMLERLIEEARSLPEMEQLQLTVAADNGPARTLYESLGFKPYGLEKESLKIEQEYVDEEHMVLKW</sequence>
<dbReference type="Pfam" id="PF00583">
    <property type="entry name" value="Acetyltransf_1"/>
    <property type="match status" value="1"/>
</dbReference>
<dbReference type="SUPFAM" id="SSF55729">
    <property type="entry name" value="Acyl-CoA N-acyltransferases (Nat)"/>
    <property type="match status" value="1"/>
</dbReference>
<dbReference type="Proteomes" id="UP001185012">
    <property type="component" value="Unassembled WGS sequence"/>
</dbReference>
<dbReference type="InterPro" id="IPR016181">
    <property type="entry name" value="Acyl_CoA_acyltransferase"/>
</dbReference>
<evidence type="ECO:0000256" key="2">
    <source>
        <dbReference type="ARBA" id="ARBA00023315"/>
    </source>
</evidence>
<evidence type="ECO:0000259" key="3">
    <source>
        <dbReference type="PROSITE" id="PS51186"/>
    </source>
</evidence>
<gene>
    <name evidence="4" type="ORF">JOE21_002814</name>
</gene>
<feature type="domain" description="N-acetyltransferase" evidence="3">
    <location>
        <begin position="1"/>
        <end position="167"/>
    </location>
</feature>
<keyword evidence="5" id="KW-1185">Reference proteome</keyword>
<evidence type="ECO:0000313" key="5">
    <source>
        <dbReference type="Proteomes" id="UP001185012"/>
    </source>
</evidence>
<protein>
    <submittedName>
        <fullName evidence="4">RimJ/RimL family protein N-acetyltransferase</fullName>
    </submittedName>
</protein>
<evidence type="ECO:0000313" key="4">
    <source>
        <dbReference type="EMBL" id="MDR6226804.1"/>
    </source>
</evidence>
<dbReference type="InterPro" id="IPR050832">
    <property type="entry name" value="Bact_Acetyltransf"/>
</dbReference>
<reference evidence="4 5" key="1">
    <citation type="submission" date="2023-07" db="EMBL/GenBank/DDBJ databases">
        <title>Genomic Encyclopedia of Type Strains, Phase IV (KMG-IV): sequencing the most valuable type-strain genomes for metagenomic binning, comparative biology and taxonomic classification.</title>
        <authorList>
            <person name="Goeker M."/>
        </authorList>
    </citation>
    <scope>NUCLEOTIDE SEQUENCE [LARGE SCALE GENOMIC DNA]</scope>
    <source>
        <strain evidence="4 5">DSM 45903</strain>
    </source>
</reference>
<dbReference type="EMBL" id="JAVDQG010000006">
    <property type="protein sequence ID" value="MDR6226804.1"/>
    <property type="molecule type" value="Genomic_DNA"/>
</dbReference>
<comment type="caution">
    <text evidence="4">The sequence shown here is derived from an EMBL/GenBank/DDBJ whole genome shotgun (WGS) entry which is preliminary data.</text>
</comment>
<dbReference type="RefSeq" id="WP_309867195.1">
    <property type="nucleotide sequence ID" value="NZ_JAVDQG010000006.1"/>
</dbReference>
<name>A0ABU1IPT0_9BACL</name>
<evidence type="ECO:0000256" key="1">
    <source>
        <dbReference type="ARBA" id="ARBA00022679"/>
    </source>
</evidence>
<dbReference type="CDD" id="cd04301">
    <property type="entry name" value="NAT_SF"/>
    <property type="match status" value="1"/>
</dbReference>
<accession>A0ABU1IPT0</accession>
<dbReference type="PANTHER" id="PTHR43877">
    <property type="entry name" value="AMINOALKYLPHOSPHONATE N-ACETYLTRANSFERASE-RELATED-RELATED"/>
    <property type="match status" value="1"/>
</dbReference>